<evidence type="ECO:0000313" key="1">
    <source>
        <dbReference type="EMBL" id="GAA4650683.1"/>
    </source>
</evidence>
<keyword evidence="2" id="KW-1185">Reference proteome</keyword>
<organism evidence="1 2">
    <name type="scientific">Kistimonas scapharcae</name>
    <dbReference type="NCBI Taxonomy" id="1036133"/>
    <lineage>
        <taxon>Bacteria</taxon>
        <taxon>Pseudomonadati</taxon>
        <taxon>Pseudomonadota</taxon>
        <taxon>Gammaproteobacteria</taxon>
        <taxon>Oceanospirillales</taxon>
        <taxon>Endozoicomonadaceae</taxon>
        <taxon>Kistimonas</taxon>
    </lineage>
</organism>
<name>A0ABP8V382_9GAMM</name>
<reference evidence="2" key="1">
    <citation type="journal article" date="2019" name="Int. J. Syst. Evol. Microbiol.">
        <title>The Global Catalogue of Microorganisms (GCM) 10K type strain sequencing project: providing services to taxonomists for standard genome sequencing and annotation.</title>
        <authorList>
            <consortium name="The Broad Institute Genomics Platform"/>
            <consortium name="The Broad Institute Genome Sequencing Center for Infectious Disease"/>
            <person name="Wu L."/>
            <person name="Ma J."/>
        </authorList>
    </citation>
    <scope>NUCLEOTIDE SEQUENCE [LARGE SCALE GENOMIC DNA]</scope>
    <source>
        <strain evidence="2">JCM 17805</strain>
    </source>
</reference>
<accession>A0ABP8V382</accession>
<dbReference type="EMBL" id="BAABFL010000414">
    <property type="protein sequence ID" value="GAA4650683.1"/>
    <property type="molecule type" value="Genomic_DNA"/>
</dbReference>
<dbReference type="Proteomes" id="UP001500604">
    <property type="component" value="Unassembled WGS sequence"/>
</dbReference>
<gene>
    <name evidence="1" type="ORF">GCM10023116_29660</name>
</gene>
<evidence type="ECO:0000313" key="2">
    <source>
        <dbReference type="Proteomes" id="UP001500604"/>
    </source>
</evidence>
<dbReference type="RefSeq" id="WP_345196906.1">
    <property type="nucleotide sequence ID" value="NZ_BAABFL010000414.1"/>
</dbReference>
<sequence length="128" mass="15165">MINTANATIKFDWKPSPSGLIGNLSQWQLEMLRKYPDPEIGEMYNLHINLVKNEEVAYRFMGWFDDEQGRVQHWRREARQTARVSFLIKLKTRKGDVVTTPDGLHFRDVSFKDDNSRYDRVFMMRAPV</sequence>
<proteinExistence type="predicted"/>
<comment type="caution">
    <text evidence="1">The sequence shown here is derived from an EMBL/GenBank/DDBJ whole genome shotgun (WGS) entry which is preliminary data.</text>
</comment>
<protein>
    <submittedName>
        <fullName evidence="1">Uncharacterized protein</fullName>
    </submittedName>
</protein>